<evidence type="ECO:0000259" key="5">
    <source>
        <dbReference type="Pfam" id="PF00155"/>
    </source>
</evidence>
<dbReference type="InterPro" id="IPR004838">
    <property type="entry name" value="NHTrfase_class1_PyrdxlP-BS"/>
</dbReference>
<name>A0A099I3L9_CLOIN</name>
<evidence type="ECO:0000313" key="6">
    <source>
        <dbReference type="EMBL" id="KGJ52191.1"/>
    </source>
</evidence>
<dbReference type="InterPro" id="IPR004839">
    <property type="entry name" value="Aminotransferase_I/II_large"/>
</dbReference>
<accession>A0A099I3L9</accession>
<dbReference type="InterPro" id="IPR050881">
    <property type="entry name" value="LL-DAP_aminotransferase"/>
</dbReference>
<comment type="cofactor">
    <cofactor evidence="1 4">
        <name>pyridoxal 5'-phosphate</name>
        <dbReference type="ChEBI" id="CHEBI:597326"/>
    </cofactor>
</comment>
<evidence type="ECO:0000256" key="2">
    <source>
        <dbReference type="ARBA" id="ARBA00022576"/>
    </source>
</evidence>
<dbReference type="AlphaFoldDB" id="A0A099I3L9"/>
<organism evidence="6 7">
    <name type="scientific">Clostridium innocuum</name>
    <dbReference type="NCBI Taxonomy" id="1522"/>
    <lineage>
        <taxon>Bacteria</taxon>
        <taxon>Bacillati</taxon>
        <taxon>Bacillota</taxon>
        <taxon>Clostridia</taxon>
        <taxon>Eubacteriales</taxon>
        <taxon>Clostridiaceae</taxon>
        <taxon>Clostridium</taxon>
    </lineage>
</organism>
<dbReference type="EC" id="2.6.1.-" evidence="4"/>
<dbReference type="SUPFAM" id="SSF53383">
    <property type="entry name" value="PLP-dependent transferases"/>
    <property type="match status" value="1"/>
</dbReference>
<gene>
    <name evidence="6" type="ORF">CIAN88_16205</name>
</gene>
<dbReference type="CDD" id="cd00609">
    <property type="entry name" value="AAT_like"/>
    <property type="match status" value="1"/>
</dbReference>
<reference evidence="6 7" key="1">
    <citation type="submission" date="2014-08" db="EMBL/GenBank/DDBJ databases">
        <title>Clostridium innocuum, an unnegligible vancomycin-resistant pathogen causing extra-intestinal infections.</title>
        <authorList>
            <person name="Feng Y."/>
            <person name="Chiu C.-H."/>
        </authorList>
    </citation>
    <scope>NUCLEOTIDE SEQUENCE [LARGE SCALE GENOMIC DNA]</scope>
    <source>
        <strain evidence="6 7">AN88</strain>
    </source>
</reference>
<protein>
    <recommendedName>
        <fullName evidence="4">Aminotransferase</fullName>
        <ecNumber evidence="4">2.6.1.-</ecNumber>
    </recommendedName>
</protein>
<dbReference type="RefSeq" id="WP_044906681.1">
    <property type="nucleotide sequence ID" value="NZ_JQIF01000078.1"/>
</dbReference>
<evidence type="ECO:0000256" key="4">
    <source>
        <dbReference type="RuleBase" id="RU000481"/>
    </source>
</evidence>
<dbReference type="Proteomes" id="UP000030008">
    <property type="component" value="Unassembled WGS sequence"/>
</dbReference>
<evidence type="ECO:0000256" key="1">
    <source>
        <dbReference type="ARBA" id="ARBA00001933"/>
    </source>
</evidence>
<dbReference type="Pfam" id="PF00155">
    <property type="entry name" value="Aminotran_1_2"/>
    <property type="match status" value="1"/>
</dbReference>
<dbReference type="PROSITE" id="PS00105">
    <property type="entry name" value="AA_TRANSFER_CLASS_1"/>
    <property type="match status" value="1"/>
</dbReference>
<dbReference type="EMBL" id="JQIF01000078">
    <property type="protein sequence ID" value="KGJ52191.1"/>
    <property type="molecule type" value="Genomic_DNA"/>
</dbReference>
<dbReference type="Gene3D" id="3.90.1150.10">
    <property type="entry name" value="Aspartate Aminotransferase, domain 1"/>
    <property type="match status" value="1"/>
</dbReference>
<comment type="similarity">
    <text evidence="4">Belongs to the class-I pyridoxal-phosphate-dependent aminotransferase family.</text>
</comment>
<sequence>MKFSKRMDLLAEGVFSRLDEEKQNMLASGKAVYDFTIGSPNIAPSKEVMDALITAAQQPESYMYSLHDTKELKETIQAWYRKRYQVELDTETEILSLQGSQEGLAHVALALCDEGDIVLIPAPSYPIFANGPKIAGAVLYEMPMLKEYDYLIQFDAIPEEIAEKAKMMIISYPNNPTGATAPDSFYEELIQFAKAHDIIVIHDTAYSNLVFDGEEGKSFLYYAGAKDIGIEFNSFSKTYGMAGARIGICVGNAEIVGILRKLKSNIDYGMFLPIQKAAIAALTQDQSIVKETRETYQRRRNRIIAGAAAAGWHIASCKSTMFLWAQIPEGYGSSEEFALNLLKCSGMLVTPGSSFGAYGEGFVRIALVQSDEVIEQALQALKESRFFLK</sequence>
<dbReference type="GO" id="GO:0030170">
    <property type="term" value="F:pyridoxal phosphate binding"/>
    <property type="evidence" value="ECO:0007669"/>
    <property type="project" value="InterPro"/>
</dbReference>
<dbReference type="InterPro" id="IPR015424">
    <property type="entry name" value="PyrdxlP-dep_Trfase"/>
</dbReference>
<evidence type="ECO:0000256" key="3">
    <source>
        <dbReference type="ARBA" id="ARBA00022679"/>
    </source>
</evidence>
<evidence type="ECO:0000313" key="7">
    <source>
        <dbReference type="Proteomes" id="UP000030008"/>
    </source>
</evidence>
<keyword evidence="3 4" id="KW-0808">Transferase</keyword>
<feature type="domain" description="Aminotransferase class I/classII large" evidence="5">
    <location>
        <begin position="33"/>
        <end position="381"/>
    </location>
</feature>
<dbReference type="InterPro" id="IPR015422">
    <property type="entry name" value="PyrdxlP-dep_Trfase_small"/>
</dbReference>
<dbReference type="InterPro" id="IPR015421">
    <property type="entry name" value="PyrdxlP-dep_Trfase_major"/>
</dbReference>
<comment type="caution">
    <text evidence="6">The sequence shown here is derived from an EMBL/GenBank/DDBJ whole genome shotgun (WGS) entry which is preliminary data.</text>
</comment>
<keyword evidence="2 4" id="KW-0032">Aminotransferase</keyword>
<dbReference type="PANTHER" id="PTHR42832:SF3">
    <property type="entry name" value="L-GLUTAMINE--4-(METHYLSULFANYL)-2-OXOBUTANOATE AMINOTRANSFERASE"/>
    <property type="match status" value="1"/>
</dbReference>
<dbReference type="PANTHER" id="PTHR42832">
    <property type="entry name" value="AMINO ACID AMINOTRANSFERASE"/>
    <property type="match status" value="1"/>
</dbReference>
<dbReference type="Gene3D" id="3.40.640.10">
    <property type="entry name" value="Type I PLP-dependent aspartate aminotransferase-like (Major domain)"/>
    <property type="match status" value="1"/>
</dbReference>
<dbReference type="GO" id="GO:0008483">
    <property type="term" value="F:transaminase activity"/>
    <property type="evidence" value="ECO:0007669"/>
    <property type="project" value="UniProtKB-KW"/>
</dbReference>
<proteinExistence type="inferred from homology"/>